<evidence type="ECO:0000313" key="2">
    <source>
        <dbReference type="EMBL" id="GEU29637.1"/>
    </source>
</evidence>
<feature type="coiled-coil region" evidence="1">
    <location>
        <begin position="6"/>
        <end position="58"/>
    </location>
</feature>
<organism evidence="2">
    <name type="scientific">Tanacetum cinerariifolium</name>
    <name type="common">Dalmatian daisy</name>
    <name type="synonym">Chrysanthemum cinerariifolium</name>
    <dbReference type="NCBI Taxonomy" id="118510"/>
    <lineage>
        <taxon>Eukaryota</taxon>
        <taxon>Viridiplantae</taxon>
        <taxon>Streptophyta</taxon>
        <taxon>Embryophyta</taxon>
        <taxon>Tracheophyta</taxon>
        <taxon>Spermatophyta</taxon>
        <taxon>Magnoliopsida</taxon>
        <taxon>eudicotyledons</taxon>
        <taxon>Gunneridae</taxon>
        <taxon>Pentapetalae</taxon>
        <taxon>asterids</taxon>
        <taxon>campanulids</taxon>
        <taxon>Asterales</taxon>
        <taxon>Asteraceae</taxon>
        <taxon>Asteroideae</taxon>
        <taxon>Anthemideae</taxon>
        <taxon>Anthemidinae</taxon>
        <taxon>Tanacetum</taxon>
    </lineage>
</organism>
<sequence>MMREWMARQTKANECMKNHVVELEQKINQGLRNRQAIIENLERQFKFLTRRINELNSIDGVGIGKMKKDIKKDDMGVPKELNKEWKLNEKAVPHNKEVYHYV</sequence>
<accession>A0A699GJN7</accession>
<protein>
    <submittedName>
        <fullName evidence="2">Uncharacterized protein</fullName>
    </submittedName>
</protein>
<dbReference type="AlphaFoldDB" id="A0A699GJN7"/>
<gene>
    <name evidence="2" type="ORF">Tci_001615</name>
</gene>
<name>A0A699GJN7_TANCI</name>
<proteinExistence type="predicted"/>
<comment type="caution">
    <text evidence="2">The sequence shown here is derived from an EMBL/GenBank/DDBJ whole genome shotgun (WGS) entry which is preliminary data.</text>
</comment>
<reference evidence="2" key="1">
    <citation type="journal article" date="2019" name="Sci. Rep.">
        <title>Draft genome of Tanacetum cinerariifolium, the natural source of mosquito coil.</title>
        <authorList>
            <person name="Yamashiro T."/>
            <person name="Shiraishi A."/>
            <person name="Satake H."/>
            <person name="Nakayama K."/>
        </authorList>
    </citation>
    <scope>NUCLEOTIDE SEQUENCE</scope>
</reference>
<dbReference type="EMBL" id="BKCJ010000086">
    <property type="protein sequence ID" value="GEU29637.1"/>
    <property type="molecule type" value="Genomic_DNA"/>
</dbReference>
<keyword evidence="1" id="KW-0175">Coiled coil</keyword>
<evidence type="ECO:0000256" key="1">
    <source>
        <dbReference type="SAM" id="Coils"/>
    </source>
</evidence>